<sequence>MADQKVSNSKSGQGLDYQTVHQQSLDNPAEFWSEQAKNLPWYTAPKTTLEKDEQGSWRWFPDGEMNTCYMAVDHHVEQGRGDQVAIYYDSPVTMTKRSITYKELQNDVATFAGVLADHGVVKGDTVVIYMPMSPQSVIAMLACARLGAVHSVVFGGFAPRELAVRIDDAKPKVILTASCGIELHNILPYKPLLDEALFQANHQPDYCIVFQRSHFNAADMKEGRDVDWKEALLRTTPAPCTPVKATDPLYILYTSGTTGTPKGVVRDNGGHAVAMKYSMDAIYDQQPGDVFWAASDVGWVVGHSYIVYAPLIAGLSTILYEGKPVKTPDAGAFWRVCSEYGVKALFAAPTAFRAIRKEDPECEMAQKYDLSKLQYLFAAGERLDPATWDWLNHSLGLPVIDHWWQTETGWAIAANPMGIEPMTTKPGSSSKPSAGFNVKIFDADGNQQPAGEQGSIVIQEPLPPGCLYSIWGNHQRFRAGYMDPFPGYYLSGDGGYIDEEGYLFVMGRTDDIINIAGHRLSTGEMEEVVASHPAVAECAVIGIHDELRGQLPVGFVLLKDGHLLDPTVMEEAMVRLVRKKIGPVACFKKVMVVNRLPKTRSGKILRKLLRQIADGESYTIPSTIDDPECIDEISMIMAERGLIERQPVKEDDAPLQ</sequence>
<dbReference type="Pfam" id="PF13193">
    <property type="entry name" value="AMP-binding_C"/>
    <property type="match status" value="1"/>
</dbReference>
<dbReference type="AlphaFoldDB" id="A0A2V1H427"/>
<dbReference type="EMBL" id="QDDL01000001">
    <property type="protein sequence ID" value="PVZ71535.1"/>
    <property type="molecule type" value="Genomic_DNA"/>
</dbReference>
<dbReference type="InterPro" id="IPR020845">
    <property type="entry name" value="AMP-binding_CS"/>
</dbReference>
<keyword evidence="6" id="KW-1185">Reference proteome</keyword>
<dbReference type="InterPro" id="IPR025110">
    <property type="entry name" value="AMP-bd_C"/>
</dbReference>
<dbReference type="EC" id="6.2.1.17" evidence="5"/>
<dbReference type="RefSeq" id="WP_116685125.1">
    <property type="nucleotide sequence ID" value="NZ_CAWNYD010000001.1"/>
</dbReference>
<dbReference type="Pfam" id="PF16177">
    <property type="entry name" value="ACAS_N"/>
    <property type="match status" value="1"/>
</dbReference>
<dbReference type="InterPro" id="IPR000873">
    <property type="entry name" value="AMP-dep_synth/lig_dom"/>
</dbReference>
<dbReference type="PANTHER" id="PTHR43347">
    <property type="entry name" value="ACYL-COA SYNTHETASE"/>
    <property type="match status" value="1"/>
</dbReference>
<gene>
    <name evidence="5" type="primary">prpE</name>
    <name evidence="5" type="synonym">yahU</name>
    <name evidence="5" type="ORF">DC094_00355</name>
</gene>
<accession>A0A2V1H427</accession>
<name>A0A2V1H427_9GAMM</name>
<protein>
    <submittedName>
        <fullName evidence="5">Propionyl-CoA synthetase</fullName>
        <ecNumber evidence="5">6.2.1.17</ecNumber>
    </submittedName>
</protein>
<dbReference type="Gene3D" id="3.30.300.30">
    <property type="match status" value="1"/>
</dbReference>
<dbReference type="NCBIfam" id="NF001208">
    <property type="entry name" value="PRK00174.1"/>
    <property type="match status" value="1"/>
</dbReference>
<dbReference type="FunFam" id="3.30.300.30:FF:000017">
    <property type="entry name" value="Acyl-CoA synthetase short-chain family member 3"/>
    <property type="match status" value="1"/>
</dbReference>
<comment type="similarity">
    <text evidence="1">Belongs to the ATP-dependent AMP-binding enzyme family.</text>
</comment>
<evidence type="ECO:0000259" key="4">
    <source>
        <dbReference type="Pfam" id="PF16177"/>
    </source>
</evidence>
<evidence type="ECO:0000256" key="1">
    <source>
        <dbReference type="ARBA" id="ARBA00006432"/>
    </source>
</evidence>
<evidence type="ECO:0000313" key="6">
    <source>
        <dbReference type="Proteomes" id="UP000244906"/>
    </source>
</evidence>
<dbReference type="CDD" id="cd05967">
    <property type="entry name" value="PrpE"/>
    <property type="match status" value="1"/>
</dbReference>
<evidence type="ECO:0000259" key="3">
    <source>
        <dbReference type="Pfam" id="PF13193"/>
    </source>
</evidence>
<feature type="domain" description="AMP-dependent synthetase/ligase" evidence="2">
    <location>
        <begin position="78"/>
        <end position="461"/>
    </location>
</feature>
<dbReference type="InterPro" id="IPR042099">
    <property type="entry name" value="ANL_N_sf"/>
</dbReference>
<evidence type="ECO:0000259" key="2">
    <source>
        <dbReference type="Pfam" id="PF00501"/>
    </source>
</evidence>
<reference evidence="5 6" key="1">
    <citation type="submission" date="2018-04" db="EMBL/GenBank/DDBJ databases">
        <title>Thalassorhabdus spongiae gen. nov., sp. nov., isolated from a marine sponge in South-West Iceland.</title>
        <authorList>
            <person name="Knobloch S."/>
            <person name="Daussin A."/>
            <person name="Johannsson R."/>
            <person name="Marteinsson V.T."/>
        </authorList>
    </citation>
    <scope>NUCLEOTIDE SEQUENCE [LARGE SCALE GENOMIC DNA]</scope>
    <source>
        <strain evidence="5 6">Hp12</strain>
    </source>
</reference>
<dbReference type="Gene3D" id="3.40.50.12780">
    <property type="entry name" value="N-terminal domain of ligase-like"/>
    <property type="match status" value="1"/>
</dbReference>
<keyword evidence="5" id="KW-0436">Ligase</keyword>
<dbReference type="PANTHER" id="PTHR43347:SF3">
    <property type="entry name" value="ACYL-COA SYNTHETASE SHORT-CHAIN FAMILY MEMBER 3, MITOCHONDRIAL"/>
    <property type="match status" value="1"/>
</dbReference>
<feature type="domain" description="Acetyl-coenzyme A synthetase N-terminal" evidence="4">
    <location>
        <begin position="17"/>
        <end position="71"/>
    </location>
</feature>
<dbReference type="InterPro" id="IPR032387">
    <property type="entry name" value="ACAS_N"/>
</dbReference>
<comment type="caution">
    <text evidence="5">The sequence shown here is derived from an EMBL/GenBank/DDBJ whole genome shotgun (WGS) entry which is preliminary data.</text>
</comment>
<dbReference type="Pfam" id="PF00501">
    <property type="entry name" value="AMP-binding"/>
    <property type="match status" value="1"/>
</dbReference>
<proteinExistence type="inferred from homology"/>
<dbReference type="OrthoDB" id="9803968at2"/>
<dbReference type="FunFam" id="3.40.50.12780:FF:000011">
    <property type="entry name" value="Acetyl-coenzyme A synthetase 2-like, mitochondrial"/>
    <property type="match status" value="1"/>
</dbReference>
<dbReference type="SUPFAM" id="SSF56801">
    <property type="entry name" value="Acetyl-CoA synthetase-like"/>
    <property type="match status" value="1"/>
</dbReference>
<dbReference type="GO" id="GO:0050218">
    <property type="term" value="F:propionate-CoA ligase activity"/>
    <property type="evidence" value="ECO:0007669"/>
    <property type="project" value="UniProtKB-EC"/>
</dbReference>
<dbReference type="InterPro" id="IPR045851">
    <property type="entry name" value="AMP-bd_C_sf"/>
</dbReference>
<feature type="domain" description="AMP-binding enzyme C-terminal" evidence="3">
    <location>
        <begin position="524"/>
        <end position="603"/>
    </location>
</feature>
<dbReference type="Proteomes" id="UP000244906">
    <property type="component" value="Unassembled WGS sequence"/>
</dbReference>
<dbReference type="GO" id="GO:0070013">
    <property type="term" value="C:intracellular organelle lumen"/>
    <property type="evidence" value="ECO:0007669"/>
    <property type="project" value="UniProtKB-ARBA"/>
</dbReference>
<evidence type="ECO:0000313" key="5">
    <source>
        <dbReference type="EMBL" id="PVZ71535.1"/>
    </source>
</evidence>
<dbReference type="PROSITE" id="PS00455">
    <property type="entry name" value="AMP_BINDING"/>
    <property type="match status" value="1"/>
</dbReference>
<organism evidence="5 6">
    <name type="scientific">Pelagibaculum spongiae</name>
    <dbReference type="NCBI Taxonomy" id="2080658"/>
    <lineage>
        <taxon>Bacteria</taxon>
        <taxon>Pseudomonadati</taxon>
        <taxon>Pseudomonadota</taxon>
        <taxon>Gammaproteobacteria</taxon>
        <taxon>Oceanospirillales</taxon>
        <taxon>Pelagibaculum</taxon>
    </lineage>
</organism>